<evidence type="ECO:0000256" key="2">
    <source>
        <dbReference type="SAM" id="MobiDB-lite"/>
    </source>
</evidence>
<dbReference type="CDD" id="cd11650">
    <property type="entry name" value="AT4G37440_like"/>
    <property type="match status" value="1"/>
</dbReference>
<feature type="coiled-coil region" evidence="1">
    <location>
        <begin position="279"/>
        <end position="306"/>
    </location>
</feature>
<keyword evidence="1" id="KW-0175">Coiled coil</keyword>
<dbReference type="EMBL" id="CAADRP010001696">
    <property type="protein sequence ID" value="VFU48368.1"/>
    <property type="molecule type" value="Genomic_DNA"/>
</dbReference>
<dbReference type="PANTHER" id="PTHR34057">
    <property type="entry name" value="ELONGATION FACTOR"/>
    <property type="match status" value="1"/>
</dbReference>
<feature type="region of interest" description="Disordered" evidence="2">
    <location>
        <begin position="336"/>
        <end position="378"/>
    </location>
</feature>
<name>A0A6N2MFI0_SALVM</name>
<evidence type="ECO:0000256" key="1">
    <source>
        <dbReference type="SAM" id="Coils"/>
    </source>
</evidence>
<dbReference type="AlphaFoldDB" id="A0A6N2MFI0"/>
<proteinExistence type="predicted"/>
<sequence length="553" mass="61157">MGPDLEIKNKQIVAVEVSASKENISVPQDPEDNKVLQCPSNCQDKSFLDDQDKAAVGSADAEVNIIDCTNTSDNEQTAARYDDSTESMSSFGDLEFETKIGSSDTEVESQLFVGGGSISICDGYGGGSQMRREKKTDHWRRFIRPLMWRCKWVELQIKEFQSQALKYDREIAEHEQRKLFDLETFMAESFPVKSLPFSTCMERKKAMKRKKRKRFEETVDAASYMLQHNLFSYYENRKSATDGASIDDGCLNHAKTIKCNDEFEFQDGLASLQSSDSISEHILRQIEVLKSQVNKLKARVDKVVSENPVKFSSVNALIVLTPADALTSSDCNPASVAKMGDSMPSRLPRNASKMGDLMPENAVSSHGEARSDMIGSTGLPHVEPSCGNAEKEILIHDAAVKEEIGNSKNYNGGVTEKSWGVMEKQTLQDPEPELPEEMLVTRVRFGGKSLPKSRLNAGYKEWKAASTELEKKRKFIEFMKNKINPGKLDESTLIIGLATPPAAMAAKRAGENVPQLGFIKAIPDVIFVPSATILALVSAKLTKRMLQGSPAAS</sequence>
<dbReference type="InterPro" id="IPR038745">
    <property type="entry name" value="AT4G37440-like"/>
</dbReference>
<evidence type="ECO:0000313" key="3">
    <source>
        <dbReference type="EMBL" id="VFU48368.1"/>
    </source>
</evidence>
<dbReference type="PANTHER" id="PTHR34057:SF10">
    <property type="entry name" value="TRANSPOSASE, PTTA_EN_SPM, PLANT"/>
    <property type="match status" value="1"/>
</dbReference>
<protein>
    <submittedName>
        <fullName evidence="3">Uncharacterized protein</fullName>
    </submittedName>
</protein>
<reference evidence="3" key="1">
    <citation type="submission" date="2019-03" db="EMBL/GenBank/DDBJ databases">
        <authorList>
            <person name="Mank J."/>
            <person name="Almeida P."/>
        </authorList>
    </citation>
    <scope>NUCLEOTIDE SEQUENCE</scope>
    <source>
        <strain evidence="3">78183</strain>
    </source>
</reference>
<accession>A0A6N2MFI0</accession>
<gene>
    <name evidence="3" type="ORF">SVIM_LOCUS316161</name>
</gene>
<organism evidence="3">
    <name type="scientific">Salix viminalis</name>
    <name type="common">Common osier</name>
    <name type="synonym">Basket willow</name>
    <dbReference type="NCBI Taxonomy" id="40686"/>
    <lineage>
        <taxon>Eukaryota</taxon>
        <taxon>Viridiplantae</taxon>
        <taxon>Streptophyta</taxon>
        <taxon>Embryophyta</taxon>
        <taxon>Tracheophyta</taxon>
        <taxon>Spermatophyta</taxon>
        <taxon>Magnoliopsida</taxon>
        <taxon>eudicotyledons</taxon>
        <taxon>Gunneridae</taxon>
        <taxon>Pentapetalae</taxon>
        <taxon>rosids</taxon>
        <taxon>fabids</taxon>
        <taxon>Malpighiales</taxon>
        <taxon>Salicaceae</taxon>
        <taxon>Saliceae</taxon>
        <taxon>Salix</taxon>
    </lineage>
</organism>